<feature type="transmembrane region" description="Helical" evidence="1">
    <location>
        <begin position="47"/>
        <end position="65"/>
    </location>
</feature>
<evidence type="ECO:0000256" key="1">
    <source>
        <dbReference type="SAM" id="Phobius"/>
    </source>
</evidence>
<keyword evidence="1" id="KW-1133">Transmembrane helix</keyword>
<keyword evidence="3" id="KW-1185">Reference proteome</keyword>
<keyword evidence="1" id="KW-0472">Membrane</keyword>
<reference evidence="2 3" key="1">
    <citation type="submission" date="2019-07" db="EMBL/GenBank/DDBJ databases">
        <title>Rhodococcus cavernicolus sp. nov., isolated from a cave.</title>
        <authorList>
            <person name="Lee S.D."/>
        </authorList>
    </citation>
    <scope>NUCLEOTIDE SEQUENCE [LARGE SCALE GENOMIC DNA]</scope>
    <source>
        <strain evidence="2 3">C1-24</strain>
    </source>
</reference>
<dbReference type="AlphaFoldDB" id="A0A5A7SFH7"/>
<accession>A0A5A7SFH7</accession>
<dbReference type="Proteomes" id="UP000322244">
    <property type="component" value="Unassembled WGS sequence"/>
</dbReference>
<dbReference type="OrthoDB" id="4578807at2"/>
<dbReference type="RefSeq" id="WP_149429782.1">
    <property type="nucleotide sequence ID" value="NZ_VLNY01000003.1"/>
</dbReference>
<organism evidence="2 3">
    <name type="scientific">Antrihabitans cavernicola</name>
    <dbReference type="NCBI Taxonomy" id="2495913"/>
    <lineage>
        <taxon>Bacteria</taxon>
        <taxon>Bacillati</taxon>
        <taxon>Actinomycetota</taxon>
        <taxon>Actinomycetes</taxon>
        <taxon>Mycobacteriales</taxon>
        <taxon>Nocardiaceae</taxon>
        <taxon>Antrihabitans</taxon>
    </lineage>
</organism>
<evidence type="ECO:0000313" key="3">
    <source>
        <dbReference type="Proteomes" id="UP000322244"/>
    </source>
</evidence>
<gene>
    <name evidence="2" type="ORF">FOY51_08490</name>
</gene>
<proteinExistence type="predicted"/>
<keyword evidence="1" id="KW-0812">Transmembrane</keyword>
<comment type="caution">
    <text evidence="2">The sequence shown here is derived from an EMBL/GenBank/DDBJ whole genome shotgun (WGS) entry which is preliminary data.</text>
</comment>
<protein>
    <submittedName>
        <fullName evidence="2">Uncharacterized protein</fullName>
    </submittedName>
</protein>
<feature type="transmembrane region" description="Helical" evidence="1">
    <location>
        <begin position="123"/>
        <end position="145"/>
    </location>
</feature>
<feature type="transmembrane region" description="Helical" evidence="1">
    <location>
        <begin position="86"/>
        <end position="111"/>
    </location>
</feature>
<sequence>MHCAALWFGFLGAWLLVAGPIYQASIELQSEDVELDRIRAATADIPSPPRVSIWWWLLPPVRMLLTRRRRKRHQRDIVDRMSDEDLFAFTSLRNKSLGWMLVALGGFLIAAKETYELAEGLEWPMWVVPVLVVVMFAFAVSLTIAQNRRDHEMTERRRIR</sequence>
<dbReference type="EMBL" id="VLNY01000003">
    <property type="protein sequence ID" value="KAA0023437.1"/>
    <property type="molecule type" value="Genomic_DNA"/>
</dbReference>
<name>A0A5A7SFH7_9NOCA</name>
<evidence type="ECO:0000313" key="2">
    <source>
        <dbReference type="EMBL" id="KAA0023437.1"/>
    </source>
</evidence>